<keyword evidence="4" id="KW-0808">Transferase</keyword>
<dbReference type="Gene3D" id="3.90.1150.10">
    <property type="entry name" value="Aspartate Aminotransferase, domain 1"/>
    <property type="match status" value="1"/>
</dbReference>
<evidence type="ECO:0000313" key="8">
    <source>
        <dbReference type="EMBL" id="RJF93570.1"/>
    </source>
</evidence>
<dbReference type="InterPro" id="IPR015422">
    <property type="entry name" value="PyrdxlP-dep_Trfase_small"/>
</dbReference>
<dbReference type="Gene3D" id="3.40.640.10">
    <property type="entry name" value="Type I PLP-dependent aspartate aminotransferase-like (Major domain)"/>
    <property type="match status" value="1"/>
</dbReference>
<evidence type="ECO:0000313" key="9">
    <source>
        <dbReference type="Proteomes" id="UP000286100"/>
    </source>
</evidence>
<proteinExistence type="inferred from homology"/>
<comment type="cofactor">
    <cofactor evidence="1">
        <name>pyridoxal 5'-phosphate</name>
        <dbReference type="ChEBI" id="CHEBI:597326"/>
    </cofactor>
</comment>
<dbReference type="GO" id="GO:0031071">
    <property type="term" value="F:cysteine desulfurase activity"/>
    <property type="evidence" value="ECO:0007669"/>
    <property type="project" value="UniProtKB-EC"/>
</dbReference>
<organism evidence="8 9">
    <name type="scientific">Sphingomonas cavernae</name>
    <dbReference type="NCBI Taxonomy" id="2320861"/>
    <lineage>
        <taxon>Bacteria</taxon>
        <taxon>Pseudomonadati</taxon>
        <taxon>Pseudomonadota</taxon>
        <taxon>Alphaproteobacteria</taxon>
        <taxon>Sphingomonadales</taxon>
        <taxon>Sphingomonadaceae</taxon>
        <taxon>Sphingomonas</taxon>
    </lineage>
</organism>
<accession>A0A418WQP4</accession>
<comment type="similarity">
    <text evidence="2">Belongs to the class-V pyridoxal-phosphate-dependent aminotransferase family. Csd subfamily.</text>
</comment>
<comment type="caution">
    <text evidence="8">The sequence shown here is derived from an EMBL/GenBank/DDBJ whole genome shotgun (WGS) entry which is preliminary data.</text>
</comment>
<dbReference type="InterPro" id="IPR000192">
    <property type="entry name" value="Aminotrans_V_dom"/>
</dbReference>
<name>A0A418WQP4_9SPHN</name>
<dbReference type="EMBL" id="QYUM01000002">
    <property type="protein sequence ID" value="RJF93570.1"/>
    <property type="molecule type" value="Genomic_DNA"/>
</dbReference>
<evidence type="ECO:0000256" key="6">
    <source>
        <dbReference type="ARBA" id="ARBA00050776"/>
    </source>
</evidence>
<dbReference type="GO" id="GO:0030170">
    <property type="term" value="F:pyridoxal phosphate binding"/>
    <property type="evidence" value="ECO:0007669"/>
    <property type="project" value="InterPro"/>
</dbReference>
<sequence>MTTLADTRPLDHLADFPAIPDGWRYLDSAATAQKPRAVIDAIARGYGETYATVHRGVYQRSAEMTVAFEAARQRIARFIGAGDPQEIVFTRGATESINLVAHSWGNTHLKAGDRVLLSMLEHHSNIVPWQLLRDRTGIEIDVAPLTEDGKIDLDAVAAMLTPAHKLVALAHVSNVLGSVLDAKRAAELAHGVGAKLLLDGCQAVPRIPVNVAEIGADFYAFSGHKLYGPTGIGVLWARPEILESMPPWHGGGAMIDKVTFAKTTYAPPPARFEAGTPHVVGVIGLHAAIDYVDAIGLNAIHAHETALVKAAREALSAINSVRLFGPDDSAGIVSFGIEGVHPHDIGTILDESHVAIRAGHHCAQPLMAHLGVDATARASFGVYSSEVDVEALAKGIQRVTRIFG</sequence>
<feature type="domain" description="Aminotransferase class V" evidence="7">
    <location>
        <begin position="25"/>
        <end position="392"/>
    </location>
</feature>
<dbReference type="Pfam" id="PF00266">
    <property type="entry name" value="Aminotran_5"/>
    <property type="match status" value="1"/>
</dbReference>
<dbReference type="PANTHER" id="PTHR43586">
    <property type="entry name" value="CYSTEINE DESULFURASE"/>
    <property type="match status" value="1"/>
</dbReference>
<keyword evidence="9" id="KW-1185">Reference proteome</keyword>
<dbReference type="InterPro" id="IPR015424">
    <property type="entry name" value="PyrdxlP-dep_Trfase"/>
</dbReference>
<dbReference type="EC" id="2.8.1.7" evidence="3"/>
<dbReference type="InterPro" id="IPR015421">
    <property type="entry name" value="PyrdxlP-dep_Trfase_major"/>
</dbReference>
<evidence type="ECO:0000256" key="5">
    <source>
        <dbReference type="ARBA" id="ARBA00022898"/>
    </source>
</evidence>
<gene>
    <name evidence="8" type="ORF">D3876_04430</name>
</gene>
<keyword evidence="5" id="KW-0663">Pyridoxal phosphate</keyword>
<dbReference type="InterPro" id="IPR010970">
    <property type="entry name" value="Cys_dSase_SufS"/>
</dbReference>
<comment type="catalytic activity">
    <reaction evidence="6">
        <text>(sulfur carrier)-H + L-cysteine = (sulfur carrier)-SH + L-alanine</text>
        <dbReference type="Rhea" id="RHEA:43892"/>
        <dbReference type="Rhea" id="RHEA-COMP:14737"/>
        <dbReference type="Rhea" id="RHEA-COMP:14739"/>
        <dbReference type="ChEBI" id="CHEBI:29917"/>
        <dbReference type="ChEBI" id="CHEBI:35235"/>
        <dbReference type="ChEBI" id="CHEBI:57972"/>
        <dbReference type="ChEBI" id="CHEBI:64428"/>
        <dbReference type="EC" id="2.8.1.7"/>
    </reaction>
</comment>
<dbReference type="NCBIfam" id="TIGR01979">
    <property type="entry name" value="sufS"/>
    <property type="match status" value="1"/>
</dbReference>
<dbReference type="GO" id="GO:0006534">
    <property type="term" value="P:cysteine metabolic process"/>
    <property type="evidence" value="ECO:0007669"/>
    <property type="project" value="InterPro"/>
</dbReference>
<evidence type="ECO:0000256" key="1">
    <source>
        <dbReference type="ARBA" id="ARBA00001933"/>
    </source>
</evidence>
<dbReference type="Proteomes" id="UP000286100">
    <property type="component" value="Unassembled WGS sequence"/>
</dbReference>
<dbReference type="RefSeq" id="WP_119759883.1">
    <property type="nucleotide sequence ID" value="NZ_QYUM01000002.1"/>
</dbReference>
<evidence type="ECO:0000256" key="2">
    <source>
        <dbReference type="ARBA" id="ARBA00010447"/>
    </source>
</evidence>
<reference evidence="8 9" key="1">
    <citation type="submission" date="2018-09" db="EMBL/GenBank/DDBJ databases">
        <authorList>
            <person name="Zhu H."/>
        </authorList>
    </citation>
    <scope>NUCLEOTIDE SEQUENCE [LARGE SCALE GENOMIC DNA]</scope>
    <source>
        <strain evidence="8 9">K2R01-6</strain>
    </source>
</reference>
<dbReference type="AlphaFoldDB" id="A0A418WQP4"/>
<evidence type="ECO:0000256" key="4">
    <source>
        <dbReference type="ARBA" id="ARBA00022679"/>
    </source>
</evidence>
<dbReference type="CDD" id="cd06453">
    <property type="entry name" value="SufS_like"/>
    <property type="match status" value="1"/>
</dbReference>
<dbReference type="PANTHER" id="PTHR43586:SF8">
    <property type="entry name" value="CYSTEINE DESULFURASE 1, CHLOROPLASTIC"/>
    <property type="match status" value="1"/>
</dbReference>
<dbReference type="SUPFAM" id="SSF53383">
    <property type="entry name" value="PLP-dependent transferases"/>
    <property type="match status" value="1"/>
</dbReference>
<dbReference type="OrthoDB" id="9804366at2"/>
<evidence type="ECO:0000259" key="7">
    <source>
        <dbReference type="Pfam" id="PF00266"/>
    </source>
</evidence>
<evidence type="ECO:0000256" key="3">
    <source>
        <dbReference type="ARBA" id="ARBA00012239"/>
    </source>
</evidence>
<protein>
    <recommendedName>
        <fullName evidence="3">cysteine desulfurase</fullName>
        <ecNumber evidence="3">2.8.1.7</ecNumber>
    </recommendedName>
</protein>